<protein>
    <recommendedName>
        <fullName evidence="3">HEXXH motif domain-containing protein</fullName>
    </recommendedName>
</protein>
<gene>
    <name evidence="1" type="ORF">ACFP3U_32800</name>
</gene>
<keyword evidence="2" id="KW-1185">Reference proteome</keyword>
<dbReference type="RefSeq" id="WP_380229397.1">
    <property type="nucleotide sequence ID" value="NZ_JBHSOF010000065.1"/>
</dbReference>
<dbReference type="EMBL" id="JBHSOF010000065">
    <property type="protein sequence ID" value="MFC5667730.1"/>
    <property type="molecule type" value="Genomic_DNA"/>
</dbReference>
<evidence type="ECO:0000313" key="1">
    <source>
        <dbReference type="EMBL" id="MFC5667730.1"/>
    </source>
</evidence>
<dbReference type="Proteomes" id="UP001595975">
    <property type="component" value="Unassembled WGS sequence"/>
</dbReference>
<organism evidence="1 2">
    <name type="scientific">Kitasatospora misakiensis</name>
    <dbReference type="NCBI Taxonomy" id="67330"/>
    <lineage>
        <taxon>Bacteria</taxon>
        <taxon>Bacillati</taxon>
        <taxon>Actinomycetota</taxon>
        <taxon>Actinomycetes</taxon>
        <taxon>Kitasatosporales</taxon>
        <taxon>Streptomycetaceae</taxon>
        <taxon>Kitasatospora</taxon>
    </lineage>
</organism>
<name>A0ABW0XD17_9ACTN</name>
<comment type="caution">
    <text evidence="1">The sequence shown here is derived from an EMBL/GenBank/DDBJ whole genome shotgun (WGS) entry which is preliminary data.</text>
</comment>
<accession>A0ABW0XD17</accession>
<evidence type="ECO:0008006" key="3">
    <source>
        <dbReference type="Google" id="ProtNLM"/>
    </source>
</evidence>
<reference evidence="2" key="1">
    <citation type="journal article" date="2019" name="Int. J. Syst. Evol. Microbiol.">
        <title>The Global Catalogue of Microorganisms (GCM) 10K type strain sequencing project: providing services to taxonomists for standard genome sequencing and annotation.</title>
        <authorList>
            <consortium name="The Broad Institute Genomics Platform"/>
            <consortium name="The Broad Institute Genome Sequencing Center for Infectious Disease"/>
            <person name="Wu L."/>
            <person name="Ma J."/>
        </authorList>
    </citation>
    <scope>NUCLEOTIDE SEQUENCE [LARGE SCALE GENOMIC DNA]</scope>
    <source>
        <strain evidence="2">CGMCC 4.1437</strain>
    </source>
</reference>
<evidence type="ECO:0000313" key="2">
    <source>
        <dbReference type="Proteomes" id="UP001595975"/>
    </source>
</evidence>
<sequence length="424" mass="45484">MTAAERRRRVALLARADGLAADLDHWLELTAGPDTPFPRHHTQVRALDAALRPLLARVRDGEPWRSDVELGLLQEVWCRLRDALAQRWDGSTAEFLALADDFAWSCYLPALTAARSAARAEPPAVEPPLVHLTAHAVPFALPRLRADGRQARAGELQRALPVPLVGLPFVQSRHLPETVLTAHEVGHCVLDAFGLTEELSALLRRTAESADWWTDRLPEVFADLYGTLCGGSGFAFTLAEFVALTPDGPPSERYPVPRVRVALVADTLAEAGHEAAAVELRAHWDGQAAARDSVPVVLRPTVRTLLTTPLDGLGGRTLLGLFPAVPEALLRATADALLRRTPLPAGGEAGAGLLVPAAALAFHLDPDRYTTVVTALTERVHDRAAAYRDRGIRGPAALAPAADDAPQAQGARAAVRLAALLDAW</sequence>
<proteinExistence type="predicted"/>